<evidence type="ECO:0000259" key="6">
    <source>
        <dbReference type="SMART" id="SM00507"/>
    </source>
</evidence>
<keyword evidence="7" id="KW-0255">Endonuclease</keyword>
<dbReference type="PANTHER" id="PTHR41286">
    <property type="entry name" value="HNH NUCLEASE YAJD-RELATED"/>
    <property type="match status" value="1"/>
</dbReference>
<dbReference type="GO" id="GO:0005829">
    <property type="term" value="C:cytosol"/>
    <property type="evidence" value="ECO:0007669"/>
    <property type="project" value="TreeGrafter"/>
</dbReference>
<name>A0A1Y3KT53_PSEPU</name>
<comment type="caution">
    <text evidence="7">The sequence shown here is derived from an EMBL/GenBank/DDBJ whole genome shotgun (WGS) entry which is preliminary data.</text>
</comment>
<protein>
    <recommendedName>
        <fullName evidence="4">Putative HNH nuclease YajD</fullName>
    </recommendedName>
</protein>
<organism evidence="7 8">
    <name type="scientific">Pseudomonas putida</name>
    <name type="common">Arthrobacter siderocapsulatus</name>
    <dbReference type="NCBI Taxonomy" id="303"/>
    <lineage>
        <taxon>Bacteria</taxon>
        <taxon>Pseudomonadati</taxon>
        <taxon>Pseudomonadota</taxon>
        <taxon>Gammaproteobacteria</taxon>
        <taxon>Pseudomonadales</taxon>
        <taxon>Pseudomonadaceae</taxon>
        <taxon>Pseudomonas</taxon>
    </lineage>
</organism>
<comment type="similarity">
    <text evidence="3">Belongs to the HNH nuclease family.</text>
</comment>
<dbReference type="PANTHER" id="PTHR41286:SF1">
    <property type="entry name" value="HNH NUCLEASE YAJD-RELATED"/>
    <property type="match status" value="1"/>
</dbReference>
<dbReference type="GO" id="GO:0004519">
    <property type="term" value="F:endonuclease activity"/>
    <property type="evidence" value="ECO:0007669"/>
    <property type="project" value="UniProtKB-KW"/>
</dbReference>
<dbReference type="CDD" id="cd00085">
    <property type="entry name" value="HNHc"/>
    <property type="match status" value="1"/>
</dbReference>
<gene>
    <name evidence="7" type="ORF">B8W72_20715</name>
</gene>
<evidence type="ECO:0000256" key="4">
    <source>
        <dbReference type="ARBA" id="ARBA00040194"/>
    </source>
</evidence>
<evidence type="ECO:0000256" key="1">
    <source>
        <dbReference type="ARBA" id="ARBA00022722"/>
    </source>
</evidence>
<evidence type="ECO:0000256" key="3">
    <source>
        <dbReference type="ARBA" id="ARBA00038412"/>
    </source>
</evidence>
<dbReference type="SMART" id="SM00507">
    <property type="entry name" value="HNHc"/>
    <property type="match status" value="1"/>
</dbReference>
<dbReference type="GO" id="GO:0008270">
    <property type="term" value="F:zinc ion binding"/>
    <property type="evidence" value="ECO:0007669"/>
    <property type="project" value="InterPro"/>
</dbReference>
<dbReference type="Proteomes" id="UP000196082">
    <property type="component" value="Unassembled WGS sequence"/>
</dbReference>
<dbReference type="GO" id="GO:0003676">
    <property type="term" value="F:nucleic acid binding"/>
    <property type="evidence" value="ECO:0007669"/>
    <property type="project" value="InterPro"/>
</dbReference>
<dbReference type="GO" id="GO:0016787">
    <property type="term" value="F:hydrolase activity"/>
    <property type="evidence" value="ECO:0007669"/>
    <property type="project" value="UniProtKB-KW"/>
</dbReference>
<dbReference type="InterPro" id="IPR002711">
    <property type="entry name" value="HNH"/>
</dbReference>
<sequence length="106" mass="12277">MHLPGTAKKPSPYGYRWQQAREGWLRKNPLCVRCLQSGLSKPATVVDHIQPHRGDMTLFWARTNWQSLCTNCHNSYKQRLEKSGREAGCDVSGRPLDPRHHWNRPS</sequence>
<dbReference type="Pfam" id="PF01844">
    <property type="entry name" value="HNH"/>
    <property type="match status" value="1"/>
</dbReference>
<evidence type="ECO:0000313" key="8">
    <source>
        <dbReference type="Proteomes" id="UP000196082"/>
    </source>
</evidence>
<proteinExistence type="inferred from homology"/>
<feature type="region of interest" description="Disordered" evidence="5">
    <location>
        <begin position="81"/>
        <end position="106"/>
    </location>
</feature>
<evidence type="ECO:0000256" key="5">
    <source>
        <dbReference type="SAM" id="MobiDB-lite"/>
    </source>
</evidence>
<keyword evidence="1" id="KW-0540">Nuclease</keyword>
<dbReference type="AlphaFoldDB" id="A0A1Y3KT53"/>
<evidence type="ECO:0000313" key="7">
    <source>
        <dbReference type="EMBL" id="OUM28284.1"/>
    </source>
</evidence>
<feature type="domain" description="HNH nuclease" evidence="6">
    <location>
        <begin position="20"/>
        <end position="74"/>
    </location>
</feature>
<dbReference type="EMBL" id="NFSB01000084">
    <property type="protein sequence ID" value="OUM28284.1"/>
    <property type="molecule type" value="Genomic_DNA"/>
</dbReference>
<dbReference type="Gene3D" id="1.10.30.50">
    <property type="match status" value="1"/>
</dbReference>
<accession>A0A1Y3KT53</accession>
<dbReference type="RefSeq" id="WP_086977709.1">
    <property type="nucleotide sequence ID" value="NZ_NFSB01000084.1"/>
</dbReference>
<keyword evidence="2" id="KW-0378">Hydrolase</keyword>
<dbReference type="InterPro" id="IPR003615">
    <property type="entry name" value="HNH_nuc"/>
</dbReference>
<reference evidence="7 8" key="1">
    <citation type="submission" date="2017-05" db="EMBL/GenBank/DDBJ databases">
        <title>Whole genome sequence of Pseudomonas putida isolate 1312 commercialized as a biostimulant.</title>
        <authorList>
            <person name="Crovadore J."/>
            <person name="Blanc P."/>
            <person name="Chablais R."/>
            <person name="Cochard B."/>
            <person name="Grizard D."/>
            <person name="Lefort F."/>
        </authorList>
    </citation>
    <scope>NUCLEOTIDE SEQUENCE [LARGE SCALE GENOMIC DNA]</scope>
    <source>
        <strain evidence="7 8">1312</strain>
    </source>
</reference>
<evidence type="ECO:0000256" key="2">
    <source>
        <dbReference type="ARBA" id="ARBA00022801"/>
    </source>
</evidence>